<dbReference type="PANTHER" id="PTHR34388">
    <property type="entry name" value="DNA POLYMERASE III SUBUNIT DELTA"/>
    <property type="match status" value="1"/>
</dbReference>
<keyword evidence="4 11" id="KW-0548">Nucleotidyltransferase</keyword>
<sequence length="332" mass="38429">MEYKQIMDNLKKKIYHPVYFLWGDEPYYIDKISDFIAGNVLTDAEKGFNQAVYYGKDTEVQTISEASRRFPMMANQQVIIVKEAQLLKNIEKLKHYVENPLDSTILVINYKYKKLDKRTSFAKALNKHSVVFESKKMYENRIPGWIEEFLSESKYSITPQAAVMLAEYLGAELSKVANELKKLTIALPENTRITPEHIEKNIGISKDYNIFELQNALGERNVLKANQIINYFGTNPGNNPIQRTISSLYMFFAKLFMYHFLPDKSERSVAASLGLHPFIAKSYIRAAKKYHPRRLYSIIGILRDYDMKSKGYGNVSTSPADLQKEMVYKILH</sequence>
<organism evidence="11">
    <name type="scientific">hydrothermal vent metagenome</name>
    <dbReference type="NCBI Taxonomy" id="652676"/>
    <lineage>
        <taxon>unclassified sequences</taxon>
        <taxon>metagenomes</taxon>
        <taxon>ecological metagenomes</taxon>
    </lineage>
</organism>
<dbReference type="InterPro" id="IPR048466">
    <property type="entry name" value="DNA_pol3_delta-like_C"/>
</dbReference>
<keyword evidence="6" id="KW-0239">DNA-directed DNA polymerase</keyword>
<keyword evidence="3 11" id="KW-0808">Transferase</keyword>
<evidence type="ECO:0000256" key="6">
    <source>
        <dbReference type="ARBA" id="ARBA00022932"/>
    </source>
</evidence>
<dbReference type="InterPro" id="IPR008921">
    <property type="entry name" value="DNA_pol3_clamp-load_cplx_C"/>
</dbReference>
<dbReference type="GO" id="GO:0006261">
    <property type="term" value="P:DNA-templated DNA replication"/>
    <property type="evidence" value="ECO:0007669"/>
    <property type="project" value="TreeGrafter"/>
</dbReference>
<dbReference type="GO" id="GO:0003887">
    <property type="term" value="F:DNA-directed DNA polymerase activity"/>
    <property type="evidence" value="ECO:0007669"/>
    <property type="project" value="UniProtKB-KW"/>
</dbReference>
<feature type="domain" description="DNA polymerase III delta N-terminal" evidence="9">
    <location>
        <begin position="19"/>
        <end position="134"/>
    </location>
</feature>
<dbReference type="InterPro" id="IPR027417">
    <property type="entry name" value="P-loop_NTPase"/>
</dbReference>
<dbReference type="PANTHER" id="PTHR34388:SF1">
    <property type="entry name" value="DNA POLYMERASE III SUBUNIT DELTA"/>
    <property type="match status" value="1"/>
</dbReference>
<dbReference type="GO" id="GO:0009360">
    <property type="term" value="C:DNA polymerase III complex"/>
    <property type="evidence" value="ECO:0007669"/>
    <property type="project" value="InterPro"/>
</dbReference>
<comment type="catalytic activity">
    <reaction evidence="8">
        <text>DNA(n) + a 2'-deoxyribonucleoside 5'-triphosphate = DNA(n+1) + diphosphate</text>
        <dbReference type="Rhea" id="RHEA:22508"/>
        <dbReference type="Rhea" id="RHEA-COMP:17339"/>
        <dbReference type="Rhea" id="RHEA-COMP:17340"/>
        <dbReference type="ChEBI" id="CHEBI:33019"/>
        <dbReference type="ChEBI" id="CHEBI:61560"/>
        <dbReference type="ChEBI" id="CHEBI:173112"/>
        <dbReference type="EC" id="2.7.7.7"/>
    </reaction>
</comment>
<feature type="domain" description="DNA polymerase III delta subunit-like C-terminal" evidence="10">
    <location>
        <begin position="209"/>
        <end position="310"/>
    </location>
</feature>
<dbReference type="InterPro" id="IPR010372">
    <property type="entry name" value="DNA_pol3_delta_N"/>
</dbReference>
<keyword evidence="5" id="KW-0235">DNA replication</keyword>
<dbReference type="EC" id="2.7.7.7" evidence="1"/>
<proteinExistence type="inferred from homology"/>
<dbReference type="SUPFAM" id="SSF52540">
    <property type="entry name" value="P-loop containing nucleoside triphosphate hydrolases"/>
    <property type="match status" value="1"/>
</dbReference>
<dbReference type="InterPro" id="IPR005790">
    <property type="entry name" value="DNA_polIII_delta"/>
</dbReference>
<accession>A0A3B0U3I7</accession>
<dbReference type="SUPFAM" id="SSF48019">
    <property type="entry name" value="post-AAA+ oligomerization domain-like"/>
    <property type="match status" value="1"/>
</dbReference>
<dbReference type="Gene3D" id="1.10.8.60">
    <property type="match status" value="1"/>
</dbReference>
<evidence type="ECO:0000256" key="7">
    <source>
        <dbReference type="ARBA" id="ARBA00034754"/>
    </source>
</evidence>
<protein>
    <recommendedName>
        <fullName evidence="2">DNA polymerase III subunit delta</fullName>
        <ecNumber evidence="1">2.7.7.7</ecNumber>
    </recommendedName>
</protein>
<evidence type="ECO:0000313" key="11">
    <source>
        <dbReference type="EMBL" id="VAW13986.1"/>
    </source>
</evidence>
<evidence type="ECO:0000256" key="4">
    <source>
        <dbReference type="ARBA" id="ARBA00022695"/>
    </source>
</evidence>
<dbReference type="NCBIfam" id="TIGR01128">
    <property type="entry name" value="holA"/>
    <property type="match status" value="1"/>
</dbReference>
<evidence type="ECO:0000256" key="1">
    <source>
        <dbReference type="ARBA" id="ARBA00012417"/>
    </source>
</evidence>
<evidence type="ECO:0000256" key="8">
    <source>
        <dbReference type="ARBA" id="ARBA00049244"/>
    </source>
</evidence>
<dbReference type="GO" id="GO:0003677">
    <property type="term" value="F:DNA binding"/>
    <property type="evidence" value="ECO:0007669"/>
    <property type="project" value="InterPro"/>
</dbReference>
<dbReference type="Pfam" id="PF21694">
    <property type="entry name" value="DNA_pol3_delta_C"/>
    <property type="match status" value="1"/>
</dbReference>
<reference evidence="11" key="1">
    <citation type="submission" date="2018-06" db="EMBL/GenBank/DDBJ databases">
        <authorList>
            <person name="Zhirakovskaya E."/>
        </authorList>
    </citation>
    <scope>NUCLEOTIDE SEQUENCE</scope>
</reference>
<name>A0A3B0U3I7_9ZZZZ</name>
<evidence type="ECO:0000259" key="9">
    <source>
        <dbReference type="Pfam" id="PF06144"/>
    </source>
</evidence>
<comment type="similarity">
    <text evidence="7">Belongs to the DNA polymerase HolA subunit family.</text>
</comment>
<dbReference type="Gene3D" id="3.40.50.300">
    <property type="entry name" value="P-loop containing nucleotide triphosphate hydrolases"/>
    <property type="match status" value="1"/>
</dbReference>
<evidence type="ECO:0000256" key="3">
    <source>
        <dbReference type="ARBA" id="ARBA00022679"/>
    </source>
</evidence>
<evidence type="ECO:0000259" key="10">
    <source>
        <dbReference type="Pfam" id="PF21694"/>
    </source>
</evidence>
<gene>
    <name evidence="11" type="ORF">MNBD_BACTEROID01-746</name>
</gene>
<evidence type="ECO:0000256" key="5">
    <source>
        <dbReference type="ARBA" id="ARBA00022705"/>
    </source>
</evidence>
<dbReference type="EMBL" id="UOEP01000029">
    <property type="protein sequence ID" value="VAW13986.1"/>
    <property type="molecule type" value="Genomic_DNA"/>
</dbReference>
<dbReference type="Gene3D" id="1.20.272.10">
    <property type="match status" value="1"/>
</dbReference>
<evidence type="ECO:0000256" key="2">
    <source>
        <dbReference type="ARBA" id="ARBA00017703"/>
    </source>
</evidence>
<dbReference type="AlphaFoldDB" id="A0A3B0U3I7"/>
<dbReference type="Pfam" id="PF06144">
    <property type="entry name" value="DNA_pol3_delta"/>
    <property type="match status" value="1"/>
</dbReference>